<dbReference type="OrthoDB" id="180193at2"/>
<sequence>MVSVGYTLMCEQTGPKQLVDHAVRAEAAGFDQLVMSDHYYPWLDAQGHSPYAWSVLGAVAHATSRAELMSFVTCPIRRYHPAVVAQKASTIGVLSDGRFTLGLGAGENLNEHVVGGWPHVQQRHEMFSEALQIIRPLLNGETLTFSGNHFDVPDAFVWDRPERPVPMAVAASGPSSAALAAEYADGIVATEPDSRIIQLYDDAGGAGQPRYGQVAICYGPDEAECRKIVHDQFRWFGNGWKVNADLPDPDAFAAATQFVREEDVADGVPCGPDVDRHVEAFRAFVDAGFTHVAIVQVGGDSQPMFLDWAQEQLLPRLREL</sequence>
<accession>A0A109IJ54</accession>
<dbReference type="InterPro" id="IPR011251">
    <property type="entry name" value="Luciferase-like_dom"/>
</dbReference>
<dbReference type="Pfam" id="PF00296">
    <property type="entry name" value="Bac_luciferase"/>
    <property type="match status" value="1"/>
</dbReference>
<evidence type="ECO:0000259" key="2">
    <source>
        <dbReference type="Pfam" id="PF00296"/>
    </source>
</evidence>
<dbReference type="InterPro" id="IPR050564">
    <property type="entry name" value="F420-G6PD/mer"/>
</dbReference>
<evidence type="ECO:0000313" key="3">
    <source>
        <dbReference type="EMBL" id="SCG51905.1"/>
    </source>
</evidence>
<proteinExistence type="predicted"/>
<feature type="domain" description="Luciferase-like" evidence="2">
    <location>
        <begin position="14"/>
        <end position="291"/>
    </location>
</feature>
<evidence type="ECO:0000256" key="1">
    <source>
        <dbReference type="ARBA" id="ARBA00023002"/>
    </source>
</evidence>
<dbReference type="Gene3D" id="3.20.20.30">
    <property type="entry name" value="Luciferase-like domain"/>
    <property type="match status" value="1"/>
</dbReference>
<dbReference type="SUPFAM" id="SSF51679">
    <property type="entry name" value="Bacterial luciferase-like"/>
    <property type="match status" value="1"/>
</dbReference>
<dbReference type="PANTHER" id="PTHR43244:SF1">
    <property type="entry name" value="5,10-METHYLENETETRAHYDROMETHANOPTERIN REDUCTASE"/>
    <property type="match status" value="1"/>
</dbReference>
<dbReference type="EMBL" id="LT607752">
    <property type="protein sequence ID" value="SCG51905.1"/>
    <property type="molecule type" value="Genomic_DNA"/>
</dbReference>
<reference evidence="4" key="1">
    <citation type="submission" date="2016-06" db="EMBL/GenBank/DDBJ databases">
        <authorList>
            <person name="Varghese N."/>
            <person name="Submissions Spin"/>
        </authorList>
    </citation>
    <scope>NUCLEOTIDE SEQUENCE [LARGE SCALE GENOMIC DNA]</scope>
    <source>
        <strain evidence="4">DSM 44983</strain>
    </source>
</reference>
<dbReference type="RefSeq" id="WP_067310045.1">
    <property type="nucleotide sequence ID" value="NZ_LRMV01000086.1"/>
</dbReference>
<dbReference type="Proteomes" id="UP000198226">
    <property type="component" value="Chromosome I"/>
</dbReference>
<organism evidence="3 4">
    <name type="scientific">Micromonospora rifamycinica</name>
    <dbReference type="NCBI Taxonomy" id="291594"/>
    <lineage>
        <taxon>Bacteria</taxon>
        <taxon>Bacillati</taxon>
        <taxon>Actinomycetota</taxon>
        <taxon>Actinomycetes</taxon>
        <taxon>Micromonosporales</taxon>
        <taxon>Micromonosporaceae</taxon>
        <taxon>Micromonospora</taxon>
    </lineage>
</organism>
<keyword evidence="4" id="KW-1185">Reference proteome</keyword>
<dbReference type="GO" id="GO:0016705">
    <property type="term" value="F:oxidoreductase activity, acting on paired donors, with incorporation or reduction of molecular oxygen"/>
    <property type="evidence" value="ECO:0007669"/>
    <property type="project" value="InterPro"/>
</dbReference>
<keyword evidence="1" id="KW-0560">Oxidoreductase</keyword>
<evidence type="ECO:0000313" key="4">
    <source>
        <dbReference type="Proteomes" id="UP000198226"/>
    </source>
</evidence>
<dbReference type="NCBIfam" id="TIGR03557">
    <property type="entry name" value="F420_G6P_family"/>
    <property type="match status" value="1"/>
</dbReference>
<protein>
    <submittedName>
        <fullName evidence="3">F420-dependent oxidoreductase, G6PDH family</fullName>
    </submittedName>
</protein>
<dbReference type="InterPro" id="IPR036661">
    <property type="entry name" value="Luciferase-like_sf"/>
</dbReference>
<dbReference type="PANTHER" id="PTHR43244">
    <property type="match status" value="1"/>
</dbReference>
<name>A0A109IJ54_9ACTN</name>
<gene>
    <name evidence="3" type="ORF">GA0070623_1980</name>
</gene>
<dbReference type="AlphaFoldDB" id="A0A109IJ54"/>
<dbReference type="InterPro" id="IPR019945">
    <property type="entry name" value="F420_G6P_DH-rel"/>
</dbReference>